<dbReference type="RefSeq" id="WP_358129847.1">
    <property type="nucleotide sequence ID" value="NZ_JBFALK010000002.1"/>
</dbReference>
<proteinExistence type="predicted"/>
<keyword evidence="4" id="KW-1185">Reference proteome</keyword>
<dbReference type="Proteomes" id="UP001551675">
    <property type="component" value="Unassembled WGS sequence"/>
</dbReference>
<feature type="compositionally biased region" description="Basic and acidic residues" evidence="1">
    <location>
        <begin position="351"/>
        <end position="369"/>
    </location>
</feature>
<sequence>MRPERDWISAHAFYQGDLDRLLVDLIDPLITELVAAGLVEQWFFLRYWDGGPHVRVRVLPAPGRARSDIEGLLTARFDTYVRVHPSSERVGQADYGRLARALAEWEGLSSYSPRLWPTDTLAFVPYRREHRRYGDGASMEAVERHFTESSAIAMSVLRREASPARRATAAFAMILLAWFACRPDPADVADVAEFAVPAFGRAGGGSGLGEAGETSAAETLGEVGWRPDAAFEARRGPLLSLARDMARLARLARHAPELADGGSLASWSRSVRTLTDVLEAQIAARAFVPPERGWEGSGEVTAEIPRVRAVAVTDICAHLVCNRLGVSPGEEAAVRGMAARAVVAFAGETGAAERTEPAEEAGFAERSELAGETGSAGMTERAVDLELSVGDAAVRGDGVPR</sequence>
<accession>A0ABV3G856</accession>
<comment type="caution">
    <text evidence="3">The sequence shown here is derived from an EMBL/GenBank/DDBJ whole genome shotgun (WGS) entry which is preliminary data.</text>
</comment>
<gene>
    <name evidence="3" type="ORF">AB0I59_04200</name>
</gene>
<feature type="region of interest" description="Disordered" evidence="1">
    <location>
        <begin position="351"/>
        <end position="382"/>
    </location>
</feature>
<evidence type="ECO:0000259" key="2">
    <source>
        <dbReference type="Pfam" id="PF14028"/>
    </source>
</evidence>
<evidence type="ECO:0000256" key="1">
    <source>
        <dbReference type="SAM" id="MobiDB-lite"/>
    </source>
</evidence>
<dbReference type="InterPro" id="IPR023809">
    <property type="entry name" value="Thiopep_bacteriocin_synth_dom"/>
</dbReference>
<dbReference type="Pfam" id="PF14028">
    <property type="entry name" value="Lant_dehydr_C"/>
    <property type="match status" value="1"/>
</dbReference>
<dbReference type="EMBL" id="JBFALK010000002">
    <property type="protein sequence ID" value="MEV0967813.1"/>
    <property type="molecule type" value="Genomic_DNA"/>
</dbReference>
<protein>
    <submittedName>
        <fullName evidence="3">Thiopeptide-type bacteriocin biosynthesis protein</fullName>
    </submittedName>
</protein>
<name>A0ABV3G856_MICGL</name>
<reference evidence="3 4" key="1">
    <citation type="submission" date="2024-06" db="EMBL/GenBank/DDBJ databases">
        <title>The Natural Products Discovery Center: Release of the First 8490 Sequenced Strains for Exploring Actinobacteria Biosynthetic Diversity.</title>
        <authorList>
            <person name="Kalkreuter E."/>
            <person name="Kautsar S.A."/>
            <person name="Yang D."/>
            <person name="Bader C.D."/>
            <person name="Teijaro C.N."/>
            <person name="Fluegel L."/>
            <person name="Davis C.M."/>
            <person name="Simpson J.R."/>
            <person name="Lauterbach L."/>
            <person name="Steele A.D."/>
            <person name="Gui C."/>
            <person name="Meng S."/>
            <person name="Li G."/>
            <person name="Viehrig K."/>
            <person name="Ye F."/>
            <person name="Su P."/>
            <person name="Kiefer A.F."/>
            <person name="Nichols A."/>
            <person name="Cepeda A.J."/>
            <person name="Yan W."/>
            <person name="Fan B."/>
            <person name="Jiang Y."/>
            <person name="Adhikari A."/>
            <person name="Zheng C.-J."/>
            <person name="Schuster L."/>
            <person name="Cowan T.M."/>
            <person name="Smanski M.J."/>
            <person name="Chevrette M.G."/>
            <person name="De Carvalho L.P.S."/>
            <person name="Shen B."/>
        </authorList>
    </citation>
    <scope>NUCLEOTIDE SEQUENCE [LARGE SCALE GENOMIC DNA]</scope>
    <source>
        <strain evidence="3 4">NPDC050100</strain>
    </source>
</reference>
<organism evidence="3 4">
    <name type="scientific">Microtetraspora glauca</name>
    <dbReference type="NCBI Taxonomy" id="1996"/>
    <lineage>
        <taxon>Bacteria</taxon>
        <taxon>Bacillati</taxon>
        <taxon>Actinomycetota</taxon>
        <taxon>Actinomycetes</taxon>
        <taxon>Streptosporangiales</taxon>
        <taxon>Streptosporangiaceae</taxon>
        <taxon>Microtetraspora</taxon>
    </lineage>
</organism>
<feature type="domain" description="Thiopeptide-type bacteriocin biosynthesis" evidence="2">
    <location>
        <begin position="7"/>
        <end position="342"/>
    </location>
</feature>
<evidence type="ECO:0000313" key="4">
    <source>
        <dbReference type="Proteomes" id="UP001551675"/>
    </source>
</evidence>
<evidence type="ECO:0000313" key="3">
    <source>
        <dbReference type="EMBL" id="MEV0967813.1"/>
    </source>
</evidence>
<dbReference type="NCBIfam" id="TIGR03891">
    <property type="entry name" value="thiopep_ocin"/>
    <property type="match status" value="1"/>
</dbReference>